<dbReference type="Proteomes" id="UP000639010">
    <property type="component" value="Unassembled WGS sequence"/>
</dbReference>
<evidence type="ECO:0000313" key="2">
    <source>
        <dbReference type="Proteomes" id="UP000639010"/>
    </source>
</evidence>
<keyword evidence="2" id="KW-1185">Reference proteome</keyword>
<evidence type="ECO:0000313" key="1">
    <source>
        <dbReference type="EMBL" id="MBE1425771.1"/>
    </source>
</evidence>
<organism evidence="1 2">
    <name type="scientific">Desulfomicrobium macestii</name>
    <dbReference type="NCBI Taxonomy" id="90731"/>
    <lineage>
        <taxon>Bacteria</taxon>
        <taxon>Pseudomonadati</taxon>
        <taxon>Thermodesulfobacteriota</taxon>
        <taxon>Desulfovibrionia</taxon>
        <taxon>Desulfovibrionales</taxon>
        <taxon>Desulfomicrobiaceae</taxon>
        <taxon>Desulfomicrobium</taxon>
    </lineage>
</organism>
<comment type="caution">
    <text evidence="1">The sequence shown here is derived from an EMBL/GenBank/DDBJ whole genome shotgun (WGS) entry which is preliminary data.</text>
</comment>
<gene>
    <name evidence="1" type="ORF">H4684_002429</name>
</gene>
<protein>
    <submittedName>
        <fullName evidence="1">Uncharacterized protein</fullName>
    </submittedName>
</protein>
<proteinExistence type="predicted"/>
<dbReference type="EMBL" id="JADBGG010000017">
    <property type="protein sequence ID" value="MBE1425771.1"/>
    <property type="molecule type" value="Genomic_DNA"/>
</dbReference>
<sequence length="714" mass="77310">MNIRALQRAGVLFLVLVLAGGGASLANELKQPTQAEIAQQVVVDDSMKAVMKSFLKAGLTYDSLPAGAGAEVRAALEYWKGNKDGLKEFAGRLGKLAGSNREELLEMIRSKKLREFAVVALDESASGAFHNVGPDGLKKLVAYSGDTLDDAGVRALSLLNRVEDAITATGKVPAHLTDDLKTALNQLSPSQLRAARKLLSEKGTKAAVKDYLVKNPGVIGTFVDGVFVLAFDVPALLALSDAEEAAASATGTGFGFAAQTAGTAATAALGGGFLPGLVVSWTSSQVKELVTEMIMLQYDRANAAMKAQWASMELRMNAIRGMLKVDELLKSGDVSKAADYLAKVERYAMEQNFPSEGIFEKIQDLKGIVAKAEKRGAANQIIARARVPYMYGYRLASQGRNLSLARTHVEEALAVLQEALGRYPELEDRVSQVQGLIAQIDSMIAQTPPLGQATVSGPDSVAPGEVAHFEVSLTGGIPDYQPVDMSGHGLSTGAVYYWEAPAEPGVQTVTFRIRDDSGKIAEVSKDVEVAGETQGTEVTGEIWEILKHTPKMRITMPLKTLEMTITPGGRISFPVDYKSGDFQIKGTGALTLSKDGRMIELLSMDTESIDIKSGEVWGQEELRVGPFKLHTAGKRNHDVPHSVTNSYSLYYVYASGFKEDRGTLRMGEAEFGYDSSNNFVKQGFKWYEVQRLDTSSNYYSHFETIYIHFLENEE</sequence>
<reference evidence="1 2" key="1">
    <citation type="submission" date="2020-10" db="EMBL/GenBank/DDBJ databases">
        <title>Genomic Encyclopedia of Type Strains, Phase IV (KMG-IV): sequencing the most valuable type-strain genomes for metagenomic binning, comparative biology and taxonomic classification.</title>
        <authorList>
            <person name="Goeker M."/>
        </authorList>
    </citation>
    <scope>NUCLEOTIDE SEQUENCE [LARGE SCALE GENOMIC DNA]</scope>
    <source>
        <strain evidence="1 2">DSM 4194</strain>
    </source>
</reference>
<accession>A0ABR9H4Y0</accession>
<name>A0ABR9H4Y0_9BACT</name>
<dbReference type="RefSeq" id="WP_192623919.1">
    <property type="nucleotide sequence ID" value="NZ_JADBGG010000017.1"/>
</dbReference>